<keyword evidence="3" id="KW-1185">Reference proteome</keyword>
<gene>
    <name evidence="2" type="ORF">JGUZn3_12330</name>
</gene>
<name>A0A7H1NRP9_9PROT</name>
<dbReference type="Pfam" id="PF07362">
    <property type="entry name" value="CcdA"/>
    <property type="match status" value="1"/>
</dbReference>
<proteinExistence type="predicted"/>
<organism evidence="2 3">
    <name type="scientific">Entomobacter blattae</name>
    <dbReference type="NCBI Taxonomy" id="2762277"/>
    <lineage>
        <taxon>Bacteria</taxon>
        <taxon>Pseudomonadati</taxon>
        <taxon>Pseudomonadota</taxon>
        <taxon>Alphaproteobacteria</taxon>
        <taxon>Acetobacterales</taxon>
        <taxon>Acetobacteraceae</taxon>
        <taxon>Entomobacter</taxon>
    </lineage>
</organism>
<dbReference type="AlphaFoldDB" id="A0A7H1NRP9"/>
<keyword evidence="1" id="KW-1277">Toxin-antitoxin system</keyword>
<sequence>MPRITSGSRQAANVTLPVRLLKEAKQLGINLSRACENGLAQEVSRLRRQQWLQHNAPAIKDWNEKVDKEGLPLDEYRQF</sequence>
<evidence type="ECO:0000313" key="2">
    <source>
        <dbReference type="EMBL" id="QNT78459.1"/>
    </source>
</evidence>
<reference evidence="2 3" key="1">
    <citation type="submission" date="2020-08" db="EMBL/GenBank/DDBJ databases">
        <title>Complete genome sequence of Entomobacter blattae G55GP.</title>
        <authorList>
            <person name="Poehlein A."/>
            <person name="Guzman J."/>
            <person name="Daniel R."/>
            <person name="Vilcinskas A."/>
        </authorList>
    </citation>
    <scope>NUCLEOTIDE SEQUENCE [LARGE SCALE GENOMIC DNA]</scope>
    <source>
        <strain evidence="2 3">G55GP</strain>
    </source>
</reference>
<evidence type="ECO:0000256" key="1">
    <source>
        <dbReference type="ARBA" id="ARBA00022649"/>
    </source>
</evidence>
<evidence type="ECO:0000313" key="3">
    <source>
        <dbReference type="Proteomes" id="UP000516349"/>
    </source>
</evidence>
<protein>
    <submittedName>
        <fullName evidence="2">Post-segregation antitoxin CcdA</fullName>
    </submittedName>
</protein>
<dbReference type="EMBL" id="CP060244">
    <property type="protein sequence ID" value="QNT78459.1"/>
    <property type="molecule type" value="Genomic_DNA"/>
</dbReference>
<dbReference type="Proteomes" id="UP000516349">
    <property type="component" value="Chromosome"/>
</dbReference>
<dbReference type="KEGG" id="ebla:JGUZn3_12330"/>
<dbReference type="RefSeq" id="WP_203412729.1">
    <property type="nucleotide sequence ID" value="NZ_CP060244.1"/>
</dbReference>
<dbReference type="InterPro" id="IPR009956">
    <property type="entry name" value="Post-segregation_anti-tox_CcdA"/>
</dbReference>
<accession>A0A7H1NRP9</accession>